<dbReference type="InterPro" id="IPR020901">
    <property type="entry name" value="Prtase_inh_Kunz-CS"/>
</dbReference>
<keyword evidence="1" id="KW-1015">Disulfide bond</keyword>
<name>A0A815Y221_9BILA</name>
<dbReference type="PROSITE" id="PS50279">
    <property type="entry name" value="BPTI_KUNITZ_2"/>
    <property type="match status" value="1"/>
</dbReference>
<dbReference type="Proteomes" id="UP000663870">
    <property type="component" value="Unassembled WGS sequence"/>
</dbReference>
<dbReference type="InterPro" id="IPR002223">
    <property type="entry name" value="Kunitz_BPTI"/>
</dbReference>
<reference evidence="4" key="1">
    <citation type="submission" date="2021-02" db="EMBL/GenBank/DDBJ databases">
        <authorList>
            <person name="Nowell W R."/>
        </authorList>
    </citation>
    <scope>NUCLEOTIDE SEQUENCE</scope>
</reference>
<dbReference type="AlphaFoldDB" id="A0A815Y221"/>
<evidence type="ECO:0000313" key="4">
    <source>
        <dbReference type="EMBL" id="CAF1564629.1"/>
    </source>
</evidence>
<feature type="signal peptide" evidence="2">
    <location>
        <begin position="1"/>
        <end position="21"/>
    </location>
</feature>
<protein>
    <recommendedName>
        <fullName evidence="3">BPTI/Kunitz inhibitor domain-containing protein</fullName>
    </recommendedName>
</protein>
<comment type="caution">
    <text evidence="4">The sequence shown here is derived from an EMBL/GenBank/DDBJ whole genome shotgun (WGS) entry which is preliminary data.</text>
</comment>
<dbReference type="Pfam" id="PF00014">
    <property type="entry name" value="Kunitz_BPTI"/>
    <property type="match status" value="1"/>
</dbReference>
<gene>
    <name evidence="4" type="ORF">JXQ802_LOCUS44657</name>
</gene>
<accession>A0A815Y221</accession>
<evidence type="ECO:0000313" key="5">
    <source>
        <dbReference type="Proteomes" id="UP000663870"/>
    </source>
</evidence>
<organism evidence="4 5">
    <name type="scientific">Rotaria sordida</name>
    <dbReference type="NCBI Taxonomy" id="392033"/>
    <lineage>
        <taxon>Eukaryota</taxon>
        <taxon>Metazoa</taxon>
        <taxon>Spiralia</taxon>
        <taxon>Gnathifera</taxon>
        <taxon>Rotifera</taxon>
        <taxon>Eurotatoria</taxon>
        <taxon>Bdelloidea</taxon>
        <taxon>Philodinida</taxon>
        <taxon>Philodinidae</taxon>
        <taxon>Rotaria</taxon>
    </lineage>
</organism>
<proteinExistence type="predicted"/>
<dbReference type="CDD" id="cd00109">
    <property type="entry name" value="Kunitz-type"/>
    <property type="match status" value="1"/>
</dbReference>
<keyword evidence="2" id="KW-0732">Signal</keyword>
<dbReference type="Gene3D" id="4.10.410.10">
    <property type="entry name" value="Pancreatic trypsin inhibitor Kunitz domain"/>
    <property type="match status" value="1"/>
</dbReference>
<dbReference type="GO" id="GO:0004867">
    <property type="term" value="F:serine-type endopeptidase inhibitor activity"/>
    <property type="evidence" value="ECO:0007669"/>
    <property type="project" value="InterPro"/>
</dbReference>
<dbReference type="PANTHER" id="PTHR10083">
    <property type="entry name" value="KUNITZ-TYPE PROTEASE INHIBITOR-RELATED"/>
    <property type="match status" value="1"/>
</dbReference>
<evidence type="ECO:0000256" key="1">
    <source>
        <dbReference type="ARBA" id="ARBA00023157"/>
    </source>
</evidence>
<keyword evidence="5" id="KW-1185">Reference proteome</keyword>
<dbReference type="InterPro" id="IPR050098">
    <property type="entry name" value="TFPI/VKTCI-like"/>
</dbReference>
<dbReference type="GO" id="GO:0005615">
    <property type="term" value="C:extracellular space"/>
    <property type="evidence" value="ECO:0007669"/>
    <property type="project" value="TreeGrafter"/>
</dbReference>
<dbReference type="SMART" id="SM00131">
    <property type="entry name" value="KU"/>
    <property type="match status" value="1"/>
</dbReference>
<evidence type="ECO:0000259" key="3">
    <source>
        <dbReference type="PROSITE" id="PS50279"/>
    </source>
</evidence>
<dbReference type="FunFam" id="4.10.410.10:FF:000004">
    <property type="entry name" value="Tissue factor pathway inhibitor"/>
    <property type="match status" value="1"/>
</dbReference>
<sequence>MHKFTIFIVLSCLVIVFLVDATRPSVCELPPVHGMCRAYFKRFFFNSTINRCESFIYGGCQGNGNRFQSSDECMRVCE</sequence>
<dbReference type="EMBL" id="CAJNOL010003492">
    <property type="protein sequence ID" value="CAF1564629.1"/>
    <property type="molecule type" value="Genomic_DNA"/>
</dbReference>
<evidence type="ECO:0000256" key="2">
    <source>
        <dbReference type="SAM" id="SignalP"/>
    </source>
</evidence>
<dbReference type="PANTHER" id="PTHR10083:SF374">
    <property type="entry name" value="BPTI_KUNITZ INHIBITOR DOMAIN-CONTAINING PROTEIN"/>
    <property type="match status" value="1"/>
</dbReference>
<dbReference type="InterPro" id="IPR036880">
    <property type="entry name" value="Kunitz_BPTI_sf"/>
</dbReference>
<dbReference type="PROSITE" id="PS00280">
    <property type="entry name" value="BPTI_KUNITZ_1"/>
    <property type="match status" value="1"/>
</dbReference>
<feature type="chain" id="PRO_5032359108" description="BPTI/Kunitz inhibitor domain-containing protein" evidence="2">
    <location>
        <begin position="22"/>
        <end position="78"/>
    </location>
</feature>
<feature type="domain" description="BPTI/Kunitz inhibitor" evidence="3">
    <location>
        <begin position="27"/>
        <end position="77"/>
    </location>
</feature>
<dbReference type="SUPFAM" id="SSF57362">
    <property type="entry name" value="BPTI-like"/>
    <property type="match status" value="1"/>
</dbReference>
<dbReference type="PRINTS" id="PR00759">
    <property type="entry name" value="BASICPTASE"/>
</dbReference>